<evidence type="ECO:0000313" key="16">
    <source>
        <dbReference type="EMBL" id="GFG32330.1"/>
    </source>
</evidence>
<evidence type="ECO:0000313" key="17">
    <source>
        <dbReference type="Proteomes" id="UP000502823"/>
    </source>
</evidence>
<dbReference type="InParanoid" id="A0A6L2PLG8"/>
<keyword evidence="12" id="KW-0407">Ion channel</keyword>
<keyword evidence="17" id="KW-1185">Reference proteome</keyword>
<reference evidence="17" key="1">
    <citation type="submission" date="2020-01" db="EMBL/GenBank/DDBJ databases">
        <title>Draft genome sequence of the Termite Coptotermes fromosanus.</title>
        <authorList>
            <person name="Itakura S."/>
            <person name="Yosikawa Y."/>
            <person name="Umezawa K."/>
        </authorList>
    </citation>
    <scope>NUCLEOTIDE SEQUENCE [LARGE SCALE GENOMIC DNA]</scope>
</reference>
<organism evidence="16 17">
    <name type="scientific">Coptotermes formosanus</name>
    <name type="common">Formosan subterranean termite</name>
    <dbReference type="NCBI Taxonomy" id="36987"/>
    <lineage>
        <taxon>Eukaryota</taxon>
        <taxon>Metazoa</taxon>
        <taxon>Ecdysozoa</taxon>
        <taxon>Arthropoda</taxon>
        <taxon>Hexapoda</taxon>
        <taxon>Insecta</taxon>
        <taxon>Pterygota</taxon>
        <taxon>Neoptera</taxon>
        <taxon>Polyneoptera</taxon>
        <taxon>Dictyoptera</taxon>
        <taxon>Blattodea</taxon>
        <taxon>Blattoidea</taxon>
        <taxon>Termitoidae</taxon>
        <taxon>Rhinotermitidae</taxon>
        <taxon>Coptotermes</taxon>
    </lineage>
</organism>
<dbReference type="OrthoDB" id="6506757at2759"/>
<keyword evidence="9" id="KW-0675">Receptor</keyword>
<evidence type="ECO:0000256" key="8">
    <source>
        <dbReference type="ARBA" id="ARBA00023136"/>
    </source>
</evidence>
<evidence type="ECO:0000256" key="14">
    <source>
        <dbReference type="SAM" id="SignalP"/>
    </source>
</evidence>
<dbReference type="GO" id="GO:0005886">
    <property type="term" value="C:plasma membrane"/>
    <property type="evidence" value="ECO:0007669"/>
    <property type="project" value="UniProtKB-SubCell"/>
</dbReference>
<feature type="chain" id="PRO_5027067169" description="Ionotropic glutamate receptor L-glutamate and glycine-binding domain-containing protein" evidence="14">
    <location>
        <begin position="31"/>
        <end position="661"/>
    </location>
</feature>
<dbReference type="InterPro" id="IPR052192">
    <property type="entry name" value="Insect_Ionotropic_Sensory_Rcpt"/>
</dbReference>
<comment type="similarity">
    <text evidence="2">Belongs to the glutamate-gated ion channel (TC 1.A.10.1) family.</text>
</comment>
<evidence type="ECO:0000256" key="9">
    <source>
        <dbReference type="ARBA" id="ARBA00023170"/>
    </source>
</evidence>
<dbReference type="EMBL" id="BLKM01000358">
    <property type="protein sequence ID" value="GFG32330.1"/>
    <property type="molecule type" value="Genomic_DNA"/>
</dbReference>
<dbReference type="SUPFAM" id="SSF53850">
    <property type="entry name" value="Periplasmic binding protein-like II"/>
    <property type="match status" value="1"/>
</dbReference>
<dbReference type="PANTHER" id="PTHR42643:SF24">
    <property type="entry name" value="IONOTROPIC RECEPTOR 60A"/>
    <property type="match status" value="1"/>
</dbReference>
<evidence type="ECO:0000256" key="12">
    <source>
        <dbReference type="ARBA" id="ARBA00023303"/>
    </source>
</evidence>
<feature type="transmembrane region" description="Helical" evidence="13">
    <location>
        <begin position="441"/>
        <end position="460"/>
    </location>
</feature>
<dbReference type="SMART" id="SM00918">
    <property type="entry name" value="Lig_chan-Glu_bd"/>
    <property type="match status" value="1"/>
</dbReference>
<dbReference type="Pfam" id="PF00060">
    <property type="entry name" value="Lig_chan"/>
    <property type="match status" value="1"/>
</dbReference>
<keyword evidence="8 13" id="KW-0472">Membrane</keyword>
<evidence type="ECO:0000256" key="10">
    <source>
        <dbReference type="ARBA" id="ARBA00023180"/>
    </source>
</evidence>
<gene>
    <name evidence="16" type="ORF">Cfor_02725</name>
</gene>
<dbReference type="AlphaFoldDB" id="A0A6L2PLG8"/>
<feature type="transmembrane region" description="Helical" evidence="13">
    <location>
        <begin position="381"/>
        <end position="400"/>
    </location>
</feature>
<dbReference type="PANTHER" id="PTHR42643">
    <property type="entry name" value="IONOTROPIC RECEPTOR 20A-RELATED"/>
    <property type="match status" value="1"/>
</dbReference>
<dbReference type="FunCoup" id="A0A6L2PLG8">
    <property type="interactions" value="11"/>
</dbReference>
<feature type="signal peptide" evidence="14">
    <location>
        <begin position="1"/>
        <end position="30"/>
    </location>
</feature>
<feature type="transmembrane region" description="Helical" evidence="13">
    <location>
        <begin position="628"/>
        <end position="649"/>
    </location>
</feature>
<name>A0A6L2PLG8_COPFO</name>
<keyword evidence="11" id="KW-1071">Ligand-gated ion channel</keyword>
<sequence>MTAYECLSAFYKFIPIFWLLLPVCAAGLHAAVHIHQPVYHLADCVLSISISYFCSGRTVVFSSFLKDENLTHLGTETIVEIENKVSEGLNLVARWPISVFRSTGAVMEYNLYASNNGNDKHYSYVVIVSCEEGNWDGACDNVRRMIMELKTSPAWNSRGKFLIVVCHCVADGMQNGLKNLLESLWFFKVFNVVVLYPSTPRTVEIYTQFPYYLPAARCGQFLDVFHLDTWVQIQDTGFFLRNATLYAENIRRDLNGCVLRASAIKFHPYIICDKNGTVEGGIDMQVLRTVSEKLNASLEIRIPPGNERKGELLPSGTWTGLKGDLIYDKADVIVGCFLINYDDHMMFDDTSVYHSERFTWIVARATPYPRWLSMSRVFTPLSWLLLFVSVLIFGFIMKYLPTFKYSESNSDWSISKSILTAWAAFLEAGVPEMPRGNTLRVLFLSWVIYSLAINTLYQAFFTSYEVDPGLHHQIDTTEELMHTPIVFAFSSPLDPFFTEDMLKRLQPRIRCEPTKCLEYVATVYNATTFVGRVFLRYHLEELTKMENRHEVHPFRQDSFQLHAVFLLQKGSPFLLQVNEIIARIVEAGLVDYWKEAIIEERRLKAGILALESLKDSYVELNVLHLQGAFMFLLIGYAFSFIGFLAELFFGKKSRSIVKHND</sequence>
<evidence type="ECO:0000256" key="5">
    <source>
        <dbReference type="ARBA" id="ARBA00022692"/>
    </source>
</evidence>
<evidence type="ECO:0000259" key="15">
    <source>
        <dbReference type="SMART" id="SM00918"/>
    </source>
</evidence>
<dbReference type="GO" id="GO:0050906">
    <property type="term" value="P:detection of stimulus involved in sensory perception"/>
    <property type="evidence" value="ECO:0007669"/>
    <property type="project" value="UniProtKB-ARBA"/>
</dbReference>
<dbReference type="GO" id="GO:0015276">
    <property type="term" value="F:ligand-gated monoatomic ion channel activity"/>
    <property type="evidence" value="ECO:0007669"/>
    <property type="project" value="InterPro"/>
</dbReference>
<dbReference type="Proteomes" id="UP000502823">
    <property type="component" value="Unassembled WGS sequence"/>
</dbReference>
<evidence type="ECO:0000256" key="2">
    <source>
        <dbReference type="ARBA" id="ARBA00008685"/>
    </source>
</evidence>
<comment type="subcellular location">
    <subcellularLocation>
        <location evidence="1">Cell membrane</location>
        <topology evidence="1">Multi-pass membrane protein</topology>
    </subcellularLocation>
</comment>
<evidence type="ECO:0000256" key="13">
    <source>
        <dbReference type="SAM" id="Phobius"/>
    </source>
</evidence>
<dbReference type="Gene3D" id="3.40.190.10">
    <property type="entry name" value="Periplasmic binding protein-like II"/>
    <property type="match status" value="1"/>
</dbReference>
<dbReference type="Gene3D" id="1.10.287.70">
    <property type="match status" value="1"/>
</dbReference>
<evidence type="ECO:0000256" key="11">
    <source>
        <dbReference type="ARBA" id="ARBA00023286"/>
    </source>
</evidence>
<accession>A0A6L2PLG8</accession>
<keyword evidence="3" id="KW-0813">Transport</keyword>
<evidence type="ECO:0000256" key="1">
    <source>
        <dbReference type="ARBA" id="ARBA00004651"/>
    </source>
</evidence>
<keyword evidence="10" id="KW-0325">Glycoprotein</keyword>
<keyword evidence="4" id="KW-1003">Cell membrane</keyword>
<evidence type="ECO:0000256" key="7">
    <source>
        <dbReference type="ARBA" id="ARBA00023065"/>
    </source>
</evidence>
<keyword evidence="14" id="KW-0732">Signal</keyword>
<evidence type="ECO:0000256" key="6">
    <source>
        <dbReference type="ARBA" id="ARBA00022989"/>
    </source>
</evidence>
<protein>
    <recommendedName>
        <fullName evidence="15">Ionotropic glutamate receptor L-glutamate and glycine-binding domain-containing protein</fullName>
    </recommendedName>
</protein>
<evidence type="ECO:0000256" key="3">
    <source>
        <dbReference type="ARBA" id="ARBA00022448"/>
    </source>
</evidence>
<evidence type="ECO:0000256" key="4">
    <source>
        <dbReference type="ARBA" id="ARBA00022475"/>
    </source>
</evidence>
<proteinExistence type="inferred from homology"/>
<comment type="caution">
    <text evidence="16">The sequence shown here is derived from an EMBL/GenBank/DDBJ whole genome shotgun (WGS) entry which is preliminary data.</text>
</comment>
<keyword evidence="6 13" id="KW-1133">Transmembrane helix</keyword>
<feature type="domain" description="Ionotropic glutamate receptor L-glutamate and glycine-binding" evidence="15">
    <location>
        <begin position="268"/>
        <end position="327"/>
    </location>
</feature>
<dbReference type="InterPro" id="IPR001320">
    <property type="entry name" value="Iontro_rcpt_C"/>
</dbReference>
<keyword evidence="7" id="KW-0406">Ion transport</keyword>
<dbReference type="InterPro" id="IPR019594">
    <property type="entry name" value="Glu/Gly-bd"/>
</dbReference>
<keyword evidence="5 13" id="KW-0812">Transmembrane</keyword>